<keyword evidence="10" id="KW-1185">Reference proteome</keyword>
<keyword evidence="6" id="KW-0804">Transcription</keyword>
<protein>
    <submittedName>
        <fullName evidence="9">Anti-sigma factor family protein</fullName>
    </submittedName>
</protein>
<dbReference type="Gene3D" id="1.10.10.1320">
    <property type="entry name" value="Anti-sigma factor, zinc-finger domain"/>
    <property type="match status" value="1"/>
</dbReference>
<dbReference type="Pfam" id="PF13490">
    <property type="entry name" value="zf-HC2"/>
    <property type="match status" value="1"/>
</dbReference>
<evidence type="ECO:0000256" key="2">
    <source>
        <dbReference type="ARBA" id="ARBA00022692"/>
    </source>
</evidence>
<dbReference type="InterPro" id="IPR041916">
    <property type="entry name" value="Anti_sigma_zinc_sf"/>
</dbReference>
<gene>
    <name evidence="9" type="ORF">ACFO3J_29165</name>
</gene>
<evidence type="ECO:0000256" key="6">
    <source>
        <dbReference type="ARBA" id="ARBA00023163"/>
    </source>
</evidence>
<accession>A0ABV8HTW4</accession>
<comment type="subcellular location">
    <subcellularLocation>
        <location evidence="1">Membrane</location>
        <topology evidence="1">Single-pass membrane protein</topology>
    </subcellularLocation>
</comment>
<evidence type="ECO:0000313" key="10">
    <source>
        <dbReference type="Proteomes" id="UP001595765"/>
    </source>
</evidence>
<dbReference type="InterPro" id="IPR027383">
    <property type="entry name" value="Znf_put"/>
</dbReference>
<dbReference type="InterPro" id="IPR051474">
    <property type="entry name" value="Anti-sigma-K/W_factor"/>
</dbReference>
<keyword evidence="5 7" id="KW-0472">Membrane</keyword>
<evidence type="ECO:0000259" key="8">
    <source>
        <dbReference type="Pfam" id="PF13490"/>
    </source>
</evidence>
<feature type="domain" description="Putative zinc-finger" evidence="8">
    <location>
        <begin position="8"/>
        <end position="38"/>
    </location>
</feature>
<dbReference type="Proteomes" id="UP001595765">
    <property type="component" value="Unassembled WGS sequence"/>
</dbReference>
<reference evidence="10" key="1">
    <citation type="journal article" date="2019" name="Int. J. Syst. Evol. Microbiol.">
        <title>The Global Catalogue of Microorganisms (GCM) 10K type strain sequencing project: providing services to taxonomists for standard genome sequencing and annotation.</title>
        <authorList>
            <consortium name="The Broad Institute Genomics Platform"/>
            <consortium name="The Broad Institute Genome Sequencing Center for Infectious Disease"/>
            <person name="Wu L."/>
            <person name="Ma J."/>
        </authorList>
    </citation>
    <scope>NUCLEOTIDE SEQUENCE [LARGE SCALE GENOMIC DNA]</scope>
    <source>
        <strain evidence="10">CGMCC 4.7237</strain>
    </source>
</reference>
<dbReference type="EMBL" id="JBHSBB010000027">
    <property type="protein sequence ID" value="MFC4035509.1"/>
    <property type="molecule type" value="Genomic_DNA"/>
</dbReference>
<feature type="transmembrane region" description="Helical" evidence="7">
    <location>
        <begin position="89"/>
        <end position="111"/>
    </location>
</feature>
<evidence type="ECO:0000256" key="7">
    <source>
        <dbReference type="SAM" id="Phobius"/>
    </source>
</evidence>
<keyword evidence="3 7" id="KW-1133">Transmembrane helix</keyword>
<keyword evidence="4" id="KW-0805">Transcription regulation</keyword>
<proteinExistence type="predicted"/>
<evidence type="ECO:0000313" key="9">
    <source>
        <dbReference type="EMBL" id="MFC4035509.1"/>
    </source>
</evidence>
<dbReference type="PANTHER" id="PTHR37461">
    <property type="entry name" value="ANTI-SIGMA-K FACTOR RSKA"/>
    <property type="match status" value="1"/>
</dbReference>
<dbReference type="PANTHER" id="PTHR37461:SF1">
    <property type="entry name" value="ANTI-SIGMA-K FACTOR RSKA"/>
    <property type="match status" value="1"/>
</dbReference>
<evidence type="ECO:0000256" key="4">
    <source>
        <dbReference type="ARBA" id="ARBA00023015"/>
    </source>
</evidence>
<evidence type="ECO:0000256" key="5">
    <source>
        <dbReference type="ARBA" id="ARBA00023136"/>
    </source>
</evidence>
<comment type="caution">
    <text evidence="9">The sequence shown here is derived from an EMBL/GenBank/DDBJ whole genome shotgun (WGS) entry which is preliminary data.</text>
</comment>
<name>A0ABV8HTW4_9ACTN</name>
<sequence length="243" mass="25115">MSESHRHEELLGAYVLGLLDPRETAEIDEHTASCDQCRAELAELRRAELLLGGLPAEAFEDGPPEGGELLLQRTLRQSRDERASTRLRWSSAVGAAVAASAALVFLGGYLMGDDGSGTEATGPVTIPTVTAAAPTATPVPGVRVASATDPATHARMTVRLTPAAAWVRVNAAVSGIPAGERCRLVVVARDGSRRTAGGWTVGDDGTGAGKGADLDGSAAVRPDQVASVLVQNEQGKTYVTVPV</sequence>
<evidence type="ECO:0000256" key="1">
    <source>
        <dbReference type="ARBA" id="ARBA00004167"/>
    </source>
</evidence>
<evidence type="ECO:0000256" key="3">
    <source>
        <dbReference type="ARBA" id="ARBA00022989"/>
    </source>
</evidence>
<keyword evidence="2 7" id="KW-0812">Transmembrane</keyword>
<dbReference type="RefSeq" id="WP_386435563.1">
    <property type="nucleotide sequence ID" value="NZ_JBHSBB010000027.1"/>
</dbReference>
<organism evidence="9 10">
    <name type="scientific">Streptomyces polygonati</name>
    <dbReference type="NCBI Taxonomy" id="1617087"/>
    <lineage>
        <taxon>Bacteria</taxon>
        <taxon>Bacillati</taxon>
        <taxon>Actinomycetota</taxon>
        <taxon>Actinomycetes</taxon>
        <taxon>Kitasatosporales</taxon>
        <taxon>Streptomycetaceae</taxon>
        <taxon>Streptomyces</taxon>
    </lineage>
</organism>